<dbReference type="AlphaFoldDB" id="A0A1Y2B745"/>
<feature type="transmembrane region" description="Helical" evidence="1">
    <location>
        <begin position="167"/>
        <end position="190"/>
    </location>
</feature>
<dbReference type="OrthoDB" id="3192156at2759"/>
<evidence type="ECO:0000313" key="3">
    <source>
        <dbReference type="Proteomes" id="UP000193986"/>
    </source>
</evidence>
<evidence type="ECO:0000313" key="2">
    <source>
        <dbReference type="EMBL" id="ORY30360.1"/>
    </source>
</evidence>
<organism evidence="2 3">
    <name type="scientific">Naematelia encephala</name>
    <dbReference type="NCBI Taxonomy" id="71784"/>
    <lineage>
        <taxon>Eukaryota</taxon>
        <taxon>Fungi</taxon>
        <taxon>Dikarya</taxon>
        <taxon>Basidiomycota</taxon>
        <taxon>Agaricomycotina</taxon>
        <taxon>Tremellomycetes</taxon>
        <taxon>Tremellales</taxon>
        <taxon>Naemateliaceae</taxon>
        <taxon>Naematelia</taxon>
    </lineage>
</organism>
<reference evidence="2 3" key="1">
    <citation type="submission" date="2016-07" db="EMBL/GenBank/DDBJ databases">
        <title>Pervasive Adenine N6-methylation of Active Genes in Fungi.</title>
        <authorList>
            <consortium name="DOE Joint Genome Institute"/>
            <person name="Mondo S.J."/>
            <person name="Dannebaum R.O."/>
            <person name="Kuo R.C."/>
            <person name="Labutti K."/>
            <person name="Haridas S."/>
            <person name="Kuo A."/>
            <person name="Salamov A."/>
            <person name="Ahrendt S.R."/>
            <person name="Lipzen A."/>
            <person name="Sullivan W."/>
            <person name="Andreopoulos W.B."/>
            <person name="Clum A."/>
            <person name="Lindquist E."/>
            <person name="Daum C."/>
            <person name="Ramamoorthy G.K."/>
            <person name="Gryganskyi A."/>
            <person name="Culley D."/>
            <person name="Magnuson J.K."/>
            <person name="James T.Y."/>
            <person name="O'Malley M.A."/>
            <person name="Stajich J.E."/>
            <person name="Spatafora J.W."/>
            <person name="Visel A."/>
            <person name="Grigoriev I.V."/>
        </authorList>
    </citation>
    <scope>NUCLEOTIDE SEQUENCE [LARGE SCALE GENOMIC DNA]</scope>
    <source>
        <strain evidence="2 3">68-887.2</strain>
    </source>
</reference>
<proteinExistence type="predicted"/>
<keyword evidence="3" id="KW-1185">Reference proteome</keyword>
<evidence type="ECO:0000256" key="1">
    <source>
        <dbReference type="SAM" id="Phobius"/>
    </source>
</evidence>
<accession>A0A1Y2B745</accession>
<dbReference type="STRING" id="71784.A0A1Y2B745"/>
<feature type="transmembrane region" description="Helical" evidence="1">
    <location>
        <begin position="211"/>
        <end position="231"/>
    </location>
</feature>
<keyword evidence="1" id="KW-0472">Membrane</keyword>
<feature type="transmembrane region" description="Helical" evidence="1">
    <location>
        <begin position="243"/>
        <end position="262"/>
    </location>
</feature>
<keyword evidence="1" id="KW-0812">Transmembrane</keyword>
<name>A0A1Y2B745_9TREE</name>
<dbReference type="Proteomes" id="UP000193986">
    <property type="component" value="Unassembled WGS sequence"/>
</dbReference>
<protein>
    <submittedName>
        <fullName evidence="2">Uncharacterized protein</fullName>
    </submittedName>
</protein>
<feature type="transmembrane region" description="Helical" evidence="1">
    <location>
        <begin position="26"/>
        <end position="48"/>
    </location>
</feature>
<comment type="caution">
    <text evidence="2">The sequence shown here is derived from an EMBL/GenBank/DDBJ whole genome shotgun (WGS) entry which is preliminary data.</text>
</comment>
<sequence>MHPLAASTISSTRSFLPYLTTPVHPWIPFGLIDVFGFYRLPGVINWIASGVFDPNHPKGQRSTLLQELFGLCVVLFGGETFLCMCTGQTPSWMLDPKLALFFCTSHTLLTRTPLRKVLPSRPKLAVELPLAIPDAIGRVFLLTRFSLIPLLHPSATTLSLPATPTTLILVPVILAVPSASIIFTATNWFSPKPHLSTPLELRPGGWAYVDTWAPLAVPLLFLSLVAPVKGWPWGFGTRLDEQSAEAVCVLFLSAVFAARAIYNFGYSRDQWVEAFTFGFGSKRKGGKKFKTA</sequence>
<gene>
    <name evidence="2" type="ORF">BCR39DRAFT_587910</name>
</gene>
<dbReference type="EMBL" id="MCFC01000020">
    <property type="protein sequence ID" value="ORY30360.1"/>
    <property type="molecule type" value="Genomic_DNA"/>
</dbReference>
<keyword evidence="1" id="KW-1133">Transmembrane helix</keyword>
<dbReference type="InParanoid" id="A0A1Y2B745"/>